<dbReference type="InterPro" id="IPR001789">
    <property type="entry name" value="Sig_transdc_resp-reg_receiver"/>
</dbReference>
<keyword evidence="4" id="KW-0808">Transferase</keyword>
<dbReference type="SUPFAM" id="SSF81606">
    <property type="entry name" value="PP2C-like"/>
    <property type="match status" value="1"/>
</dbReference>
<name>A0A3N1Y8P8_9GAMM</name>
<dbReference type="GO" id="GO:0016791">
    <property type="term" value="F:phosphatase activity"/>
    <property type="evidence" value="ECO:0007669"/>
    <property type="project" value="TreeGrafter"/>
</dbReference>
<feature type="domain" description="Response regulatory" evidence="3">
    <location>
        <begin position="2"/>
        <end position="118"/>
    </location>
</feature>
<dbReference type="InterPro" id="IPR003594">
    <property type="entry name" value="HATPase_dom"/>
</dbReference>
<dbReference type="GO" id="GO:0000160">
    <property type="term" value="P:phosphorelay signal transduction system"/>
    <property type="evidence" value="ECO:0007669"/>
    <property type="project" value="InterPro"/>
</dbReference>
<dbReference type="CDD" id="cd16936">
    <property type="entry name" value="HATPase_RsbW-like"/>
    <property type="match status" value="1"/>
</dbReference>
<dbReference type="InterPro" id="IPR001932">
    <property type="entry name" value="PPM-type_phosphatase-like_dom"/>
</dbReference>
<keyword evidence="2" id="KW-0597">Phosphoprotein</keyword>
<dbReference type="Gene3D" id="3.30.565.10">
    <property type="entry name" value="Histidine kinase-like ATPase, C-terminal domain"/>
    <property type="match status" value="1"/>
</dbReference>
<dbReference type="SUPFAM" id="SSF52172">
    <property type="entry name" value="CheY-like"/>
    <property type="match status" value="1"/>
</dbReference>
<dbReference type="Gene3D" id="3.60.40.10">
    <property type="entry name" value="PPM-type phosphatase domain"/>
    <property type="match status" value="1"/>
</dbReference>
<dbReference type="Pfam" id="PF00072">
    <property type="entry name" value="Response_reg"/>
    <property type="match status" value="1"/>
</dbReference>
<keyword evidence="1" id="KW-0378">Hydrolase</keyword>
<evidence type="ECO:0000313" key="4">
    <source>
        <dbReference type="EMBL" id="ROR35155.1"/>
    </source>
</evidence>
<keyword evidence="4" id="KW-0418">Kinase</keyword>
<gene>
    <name evidence="4" type="ORF">EDC57_1072</name>
</gene>
<evidence type="ECO:0000313" key="5">
    <source>
        <dbReference type="Proteomes" id="UP000276634"/>
    </source>
</evidence>
<dbReference type="RefSeq" id="WP_123400791.1">
    <property type="nucleotide sequence ID" value="NZ_RJVI01000001.1"/>
</dbReference>
<protein>
    <submittedName>
        <fullName evidence="4">Histidine kinase-like protein</fullName>
    </submittedName>
</protein>
<sequence>MKILIADDDRTNRLLLAAQLRRDGWDVVTAQDGREAVLVYEAEQPDLVLMDVLMPVMDGYEATRRIKERASERFVPVIFLTALDDDETLAQAIEAGGDDVLTKPFSRFALLRKITAFARMRQLHATVQAQRDELAMHQRHLEREQELAERIFSGILHPGRIELPQVRFHVSPQSVFNGDLVLAARRPNGGLHLLVGDFTGHGLSAAIGALPVSGIFHGMTEKGFDLPDIVEELHRKLQALLPVEIFLAATLIAVDARGRRVAVWNGGLPDVLLVRGSGAVERFPSRHLPLGVGGAARWAPVPEVGALEEGDRLYAYTDGVVEAVGAGGEAFGEQRVVDALAAGGGLDALREALERFRGGRPQRDDLTMVEFVADGALGPLAEAPPAAQGLGLPWSMRVELDADALRRLDPVPRLVDAAVEVLGLHTHRVRLYVVLAELFANALEHGLLRLDSGLKADAEGFARYYRAREAGLAGLTEGRIVVAMRHEAAPDGGVLEITVEDSGPGFEPARAEGLPDDPHRLAGRGIALVRALCEAVRYEDGGRRVVARYRWHRAADEPAGGSDAG</sequence>
<dbReference type="SMART" id="SM00331">
    <property type="entry name" value="PP2C_SIG"/>
    <property type="match status" value="1"/>
</dbReference>
<dbReference type="SUPFAM" id="SSF55874">
    <property type="entry name" value="ATPase domain of HSP90 chaperone/DNA topoisomerase II/histidine kinase"/>
    <property type="match status" value="1"/>
</dbReference>
<dbReference type="Pfam" id="PF07228">
    <property type="entry name" value="SpoIIE"/>
    <property type="match status" value="1"/>
</dbReference>
<dbReference type="InterPro" id="IPR036457">
    <property type="entry name" value="PPM-type-like_dom_sf"/>
</dbReference>
<dbReference type="InterPro" id="IPR036890">
    <property type="entry name" value="HATPase_C_sf"/>
</dbReference>
<evidence type="ECO:0000256" key="2">
    <source>
        <dbReference type="PROSITE-ProRule" id="PRU00169"/>
    </source>
</evidence>
<dbReference type="Gene3D" id="3.40.50.2300">
    <property type="match status" value="1"/>
</dbReference>
<dbReference type="PANTHER" id="PTHR43156">
    <property type="entry name" value="STAGE II SPORULATION PROTEIN E-RELATED"/>
    <property type="match status" value="1"/>
</dbReference>
<dbReference type="Pfam" id="PF13581">
    <property type="entry name" value="HATPase_c_2"/>
    <property type="match status" value="1"/>
</dbReference>
<dbReference type="AlphaFoldDB" id="A0A3N1Y8P8"/>
<feature type="modified residue" description="4-aspartylphosphate" evidence="2">
    <location>
        <position position="51"/>
    </location>
</feature>
<reference evidence="4 5" key="1">
    <citation type="submission" date="2018-11" db="EMBL/GenBank/DDBJ databases">
        <title>Genomic Encyclopedia of Type Strains, Phase IV (KMG-IV): sequencing the most valuable type-strain genomes for metagenomic binning, comparative biology and taxonomic classification.</title>
        <authorList>
            <person name="Goeker M."/>
        </authorList>
    </citation>
    <scope>NUCLEOTIDE SEQUENCE [LARGE SCALE GENOMIC DNA]</scope>
    <source>
        <strain evidence="4 5">DSM 100275</strain>
    </source>
</reference>
<dbReference type="PANTHER" id="PTHR43156:SF2">
    <property type="entry name" value="STAGE II SPORULATION PROTEIN E"/>
    <property type="match status" value="1"/>
</dbReference>
<dbReference type="InterPro" id="IPR011006">
    <property type="entry name" value="CheY-like_superfamily"/>
</dbReference>
<dbReference type="Proteomes" id="UP000276634">
    <property type="component" value="Unassembled WGS sequence"/>
</dbReference>
<accession>A0A3N1Y8P8</accession>
<evidence type="ECO:0000256" key="1">
    <source>
        <dbReference type="ARBA" id="ARBA00022801"/>
    </source>
</evidence>
<organism evidence="4 5">
    <name type="scientific">Inmirania thermothiophila</name>
    <dbReference type="NCBI Taxonomy" id="1750597"/>
    <lineage>
        <taxon>Bacteria</taxon>
        <taxon>Pseudomonadati</taxon>
        <taxon>Pseudomonadota</taxon>
        <taxon>Gammaproteobacteria</taxon>
        <taxon>Chromatiales</taxon>
        <taxon>Ectothiorhodospiraceae</taxon>
        <taxon>Inmirania</taxon>
    </lineage>
</organism>
<evidence type="ECO:0000259" key="3">
    <source>
        <dbReference type="PROSITE" id="PS50110"/>
    </source>
</evidence>
<dbReference type="SMART" id="SM00448">
    <property type="entry name" value="REC"/>
    <property type="match status" value="1"/>
</dbReference>
<keyword evidence="5" id="KW-1185">Reference proteome</keyword>
<dbReference type="GO" id="GO:0016301">
    <property type="term" value="F:kinase activity"/>
    <property type="evidence" value="ECO:0007669"/>
    <property type="project" value="UniProtKB-KW"/>
</dbReference>
<proteinExistence type="predicted"/>
<dbReference type="OrthoDB" id="9811749at2"/>
<dbReference type="EMBL" id="RJVI01000001">
    <property type="protein sequence ID" value="ROR35155.1"/>
    <property type="molecule type" value="Genomic_DNA"/>
</dbReference>
<comment type="caution">
    <text evidence="4">The sequence shown here is derived from an EMBL/GenBank/DDBJ whole genome shotgun (WGS) entry which is preliminary data.</text>
</comment>
<dbReference type="PROSITE" id="PS50110">
    <property type="entry name" value="RESPONSE_REGULATORY"/>
    <property type="match status" value="1"/>
</dbReference>
<dbReference type="InterPro" id="IPR052016">
    <property type="entry name" value="Bact_Sigma-Reg"/>
</dbReference>